<feature type="transmembrane region" description="Helical" evidence="1">
    <location>
        <begin position="12"/>
        <end position="38"/>
    </location>
</feature>
<keyword evidence="1" id="KW-1133">Transmembrane helix</keyword>
<dbReference type="EMBL" id="GFTR01001041">
    <property type="protein sequence ID" value="JAW15385.1"/>
    <property type="molecule type" value="Transcribed_RNA"/>
</dbReference>
<dbReference type="AlphaFoldDB" id="A0A224XS91"/>
<name>A0A224XS91_9HEMI</name>
<reference evidence="2" key="1">
    <citation type="journal article" date="2018" name="PLoS Negl. Trop. Dis.">
        <title>An insight into the salivary gland and fat body transcriptome of Panstrongylus lignarius (Hemiptera: Heteroptera), the main vector of Chagas disease in Peru.</title>
        <authorList>
            <person name="Nevoa J.C."/>
            <person name="Mendes M.T."/>
            <person name="da Silva M.V."/>
            <person name="Soares S.C."/>
            <person name="Oliveira C.J.F."/>
            <person name="Ribeiro J.M.C."/>
        </authorList>
    </citation>
    <scope>NUCLEOTIDE SEQUENCE</scope>
</reference>
<proteinExistence type="predicted"/>
<keyword evidence="1" id="KW-0472">Membrane</keyword>
<keyword evidence="1" id="KW-0812">Transmembrane</keyword>
<protein>
    <submittedName>
        <fullName evidence="2">Uncharacterized protein</fullName>
    </submittedName>
</protein>
<sequence>MSSLVLWEVQILFSTVSFICLGIFVTSELIGLAGFMIVHGGTARIFCKYSCNFLGNILRKRSLYTVSSNRLRNAVCLAKRCVLP</sequence>
<evidence type="ECO:0000313" key="2">
    <source>
        <dbReference type="EMBL" id="JAW15385.1"/>
    </source>
</evidence>
<organism evidence="2">
    <name type="scientific">Panstrongylus lignarius</name>
    <dbReference type="NCBI Taxonomy" id="156445"/>
    <lineage>
        <taxon>Eukaryota</taxon>
        <taxon>Metazoa</taxon>
        <taxon>Ecdysozoa</taxon>
        <taxon>Arthropoda</taxon>
        <taxon>Hexapoda</taxon>
        <taxon>Insecta</taxon>
        <taxon>Pterygota</taxon>
        <taxon>Neoptera</taxon>
        <taxon>Paraneoptera</taxon>
        <taxon>Hemiptera</taxon>
        <taxon>Heteroptera</taxon>
        <taxon>Panheteroptera</taxon>
        <taxon>Cimicomorpha</taxon>
        <taxon>Reduviidae</taxon>
        <taxon>Triatominae</taxon>
        <taxon>Panstrongylus</taxon>
    </lineage>
</organism>
<accession>A0A224XS91</accession>
<evidence type="ECO:0000256" key="1">
    <source>
        <dbReference type="SAM" id="Phobius"/>
    </source>
</evidence>